<feature type="transmembrane region" description="Helical" evidence="8">
    <location>
        <begin position="322"/>
        <end position="344"/>
    </location>
</feature>
<comment type="similarity">
    <text evidence="2">Belongs to the BCCT transporter (TC 2.A.15) family.</text>
</comment>
<evidence type="ECO:0000313" key="10">
    <source>
        <dbReference type="Proteomes" id="UP000263486"/>
    </source>
</evidence>
<feature type="transmembrane region" description="Helical" evidence="8">
    <location>
        <begin position="356"/>
        <end position="377"/>
    </location>
</feature>
<feature type="transmembrane region" description="Helical" evidence="8">
    <location>
        <begin position="192"/>
        <end position="214"/>
    </location>
</feature>
<protein>
    <submittedName>
        <fullName evidence="9">BCCT family transporter</fullName>
    </submittedName>
</protein>
<keyword evidence="4" id="KW-1003">Cell membrane</keyword>
<feature type="transmembrane region" description="Helical" evidence="8">
    <location>
        <begin position="480"/>
        <end position="500"/>
    </location>
</feature>
<evidence type="ECO:0000256" key="3">
    <source>
        <dbReference type="ARBA" id="ARBA00022448"/>
    </source>
</evidence>
<evidence type="ECO:0000256" key="2">
    <source>
        <dbReference type="ARBA" id="ARBA00005658"/>
    </source>
</evidence>
<organism evidence="9 10">
    <name type="scientific">Psychrilyobacter piezotolerans</name>
    <dbReference type="NCBI Taxonomy" id="2293438"/>
    <lineage>
        <taxon>Bacteria</taxon>
        <taxon>Fusobacteriati</taxon>
        <taxon>Fusobacteriota</taxon>
        <taxon>Fusobacteriia</taxon>
        <taxon>Fusobacteriales</taxon>
        <taxon>Fusobacteriaceae</taxon>
        <taxon>Psychrilyobacter</taxon>
    </lineage>
</organism>
<keyword evidence="7 8" id="KW-0472">Membrane</keyword>
<dbReference type="PANTHER" id="PTHR30047:SF7">
    <property type="entry name" value="HIGH-AFFINITY CHOLINE TRANSPORT PROTEIN"/>
    <property type="match status" value="1"/>
</dbReference>
<feature type="transmembrane region" description="Helical" evidence="8">
    <location>
        <begin position="269"/>
        <end position="290"/>
    </location>
</feature>
<evidence type="ECO:0000313" key="9">
    <source>
        <dbReference type="EMBL" id="REI39610.1"/>
    </source>
</evidence>
<proteinExistence type="inferred from homology"/>
<evidence type="ECO:0000256" key="6">
    <source>
        <dbReference type="ARBA" id="ARBA00022989"/>
    </source>
</evidence>
<comment type="caution">
    <text evidence="9">The sequence shown here is derived from an EMBL/GenBank/DDBJ whole genome shotgun (WGS) entry which is preliminary data.</text>
</comment>
<evidence type="ECO:0000256" key="4">
    <source>
        <dbReference type="ARBA" id="ARBA00022475"/>
    </source>
</evidence>
<dbReference type="Proteomes" id="UP000263486">
    <property type="component" value="Unassembled WGS sequence"/>
</dbReference>
<keyword evidence="6 8" id="KW-1133">Transmembrane helix</keyword>
<keyword evidence="3" id="KW-0813">Transport</keyword>
<sequence>MKNRRDIMFKQIRPIAFWPAFILLVSALALNWVFPDIFINNVTVASDWMLKNFGWAFSLTGFLVIIAVISMYFSKLGEIKIGGSDAKPLMSNFNWFAITLCTTLAAGIVFWGTAEPIYHLAYPPETLGIQPLSPEAAKFAMETMFLHWTFTPYAIYALPTVLFAISFYNLKKPFSIGSQISPITEKIESDKFYQIIDAVCLFCLSAGAAAAFGTSTLNIGGALNSITGIQSTPGLWLLISITLASVFIFSACTGVMKGIKILSSLNMKVYYLIVIFVFFVGPTAYCLNLGTEAFGGYLSGFFSKNLYTGGAANEMWPKSWTMFYWAVWMAWAPVTACFLGRISYGRTVREILNVNFIFPSIFGALWMVIFSGTAINYQLTGKVNLVKILNEIGPEAVGYAILREMPFSNIIIPFFFVIVVITAITAFDSTTNAMSALSIKNISIENQEAPTSSKVVWGIIVSAIAFIMISKTGINGIKTLSNLGGFPAIVIEFLACTCVFKMIKNPKKYEYQEKVTQQSFQEERVDEVSKSSEVYQS</sequence>
<dbReference type="InterPro" id="IPR000060">
    <property type="entry name" value="BCCT_transptr"/>
</dbReference>
<dbReference type="PANTHER" id="PTHR30047">
    <property type="entry name" value="HIGH-AFFINITY CHOLINE TRANSPORT PROTEIN-RELATED"/>
    <property type="match status" value="1"/>
</dbReference>
<evidence type="ECO:0000256" key="1">
    <source>
        <dbReference type="ARBA" id="ARBA00004651"/>
    </source>
</evidence>
<dbReference type="Pfam" id="PF02028">
    <property type="entry name" value="BCCT"/>
    <property type="match status" value="1"/>
</dbReference>
<dbReference type="EMBL" id="QUAJ01000038">
    <property type="protein sequence ID" value="REI39610.1"/>
    <property type="molecule type" value="Genomic_DNA"/>
</dbReference>
<feature type="transmembrane region" description="Helical" evidence="8">
    <location>
        <begin position="455"/>
        <end position="474"/>
    </location>
</feature>
<keyword evidence="10" id="KW-1185">Reference proteome</keyword>
<evidence type="ECO:0000256" key="8">
    <source>
        <dbReference type="SAM" id="Phobius"/>
    </source>
</evidence>
<feature type="transmembrane region" description="Helical" evidence="8">
    <location>
        <begin position="234"/>
        <end position="257"/>
    </location>
</feature>
<keyword evidence="5 8" id="KW-0812">Transmembrane</keyword>
<feature type="transmembrane region" description="Helical" evidence="8">
    <location>
        <begin position="153"/>
        <end position="171"/>
    </location>
</feature>
<gene>
    <name evidence="9" type="ORF">DYH56_14245</name>
</gene>
<feature type="transmembrane region" description="Helical" evidence="8">
    <location>
        <begin position="12"/>
        <end position="33"/>
    </location>
</feature>
<accession>A0ABX9KDG8</accession>
<comment type="subcellular location">
    <subcellularLocation>
        <location evidence="1">Cell membrane</location>
        <topology evidence="1">Multi-pass membrane protein</topology>
    </subcellularLocation>
</comment>
<name>A0ABX9KDG8_9FUSO</name>
<feature type="transmembrane region" description="Helical" evidence="8">
    <location>
        <begin position="410"/>
        <end position="434"/>
    </location>
</feature>
<feature type="transmembrane region" description="Helical" evidence="8">
    <location>
        <begin position="53"/>
        <end position="73"/>
    </location>
</feature>
<feature type="transmembrane region" description="Helical" evidence="8">
    <location>
        <begin position="93"/>
        <end position="114"/>
    </location>
</feature>
<reference evidence="9 10" key="1">
    <citation type="submission" date="2018-08" db="EMBL/GenBank/DDBJ databases">
        <title>Draft genome sequence of Psychrilyobacter sp. strain SD5 isolated from Black Sea water.</title>
        <authorList>
            <person name="Yadav S."/>
            <person name="Villanueva L."/>
            <person name="Damste J.S.S."/>
        </authorList>
    </citation>
    <scope>NUCLEOTIDE SEQUENCE [LARGE SCALE GENOMIC DNA]</scope>
    <source>
        <strain evidence="9 10">SD5</strain>
    </source>
</reference>
<evidence type="ECO:0000256" key="5">
    <source>
        <dbReference type="ARBA" id="ARBA00022692"/>
    </source>
</evidence>
<evidence type="ECO:0000256" key="7">
    <source>
        <dbReference type="ARBA" id="ARBA00023136"/>
    </source>
</evidence>